<dbReference type="PROSITE" id="PS51684">
    <property type="entry name" value="SAM_MT_TRM5_TYW2"/>
    <property type="match status" value="1"/>
</dbReference>
<keyword evidence="1" id="KW-0963">Cytoplasm</keyword>
<dbReference type="GO" id="GO:0008175">
    <property type="term" value="F:tRNA methyltransferase activity"/>
    <property type="evidence" value="ECO:0007669"/>
    <property type="project" value="TreeGrafter"/>
</dbReference>
<keyword evidence="9" id="KW-1185">Reference proteome</keyword>
<keyword evidence="2 7" id="KW-0489">Methyltransferase</keyword>
<keyword evidence="5" id="KW-0819">tRNA processing</keyword>
<dbReference type="OrthoDB" id="8079at2157"/>
<evidence type="ECO:0000313" key="9">
    <source>
        <dbReference type="Proteomes" id="UP000276741"/>
    </source>
</evidence>
<feature type="domain" description="SAM-dependent methyltransferase TRM5/TYW2-type" evidence="6">
    <location>
        <begin position="16"/>
        <end position="260"/>
    </location>
</feature>
<accession>A0A348B3M3</accession>
<reference evidence="9" key="2">
    <citation type="submission" date="2018-04" db="EMBL/GenBank/DDBJ databases">
        <title>Complete genome sequence of Sulfodiicoccus acidiphilus strain HS-1.</title>
        <authorList>
            <person name="Sakai H.D."/>
            <person name="Kurosawa N."/>
        </authorList>
    </citation>
    <scope>NUCLEOTIDE SEQUENCE [LARGE SCALE GENOMIC DNA]</scope>
    <source>
        <strain evidence="9">HS-1</strain>
    </source>
</reference>
<reference evidence="8" key="4">
    <citation type="submission" date="2020-09" db="EMBL/GenBank/DDBJ databases">
        <authorList>
            <person name="Sun Q."/>
            <person name="Ohkuma M."/>
        </authorList>
    </citation>
    <scope>NUCLEOTIDE SEQUENCE</scope>
    <source>
        <strain evidence="8">JCM 31740</strain>
    </source>
</reference>
<dbReference type="EMBL" id="BMQS01000015">
    <property type="protein sequence ID" value="GGT99708.1"/>
    <property type="molecule type" value="Genomic_DNA"/>
</dbReference>
<dbReference type="GO" id="GO:0002939">
    <property type="term" value="P:tRNA N1-guanine methylation"/>
    <property type="evidence" value="ECO:0007669"/>
    <property type="project" value="TreeGrafter"/>
</dbReference>
<dbReference type="Gene3D" id="3.40.50.150">
    <property type="entry name" value="Vaccinia Virus protein VP39"/>
    <property type="match status" value="1"/>
</dbReference>
<dbReference type="InterPro" id="IPR030382">
    <property type="entry name" value="MeTrfase_TRM5/TYW2"/>
</dbReference>
<dbReference type="RefSeq" id="WP_126450010.1">
    <property type="nucleotide sequence ID" value="NZ_AP018553.1"/>
</dbReference>
<keyword evidence="3 7" id="KW-0808">Transferase</keyword>
<gene>
    <name evidence="8" type="ORF">GCM10007116_16360</name>
    <name evidence="7" type="ORF">HS1genome_1164</name>
</gene>
<dbReference type="KEGG" id="sacd:HS1genome_1164"/>
<proteinExistence type="predicted"/>
<dbReference type="InterPro" id="IPR056743">
    <property type="entry name" value="TRM5-TYW2-like_MTfase"/>
</dbReference>
<dbReference type="PANTHER" id="PTHR23245:SF36">
    <property type="entry name" value="TRNA (GUANINE(37)-N1)-METHYLTRANSFERASE"/>
    <property type="match status" value="1"/>
</dbReference>
<dbReference type="GO" id="GO:0005737">
    <property type="term" value="C:cytoplasm"/>
    <property type="evidence" value="ECO:0007669"/>
    <property type="project" value="TreeGrafter"/>
</dbReference>
<dbReference type="EMBL" id="AP018553">
    <property type="protein sequence ID" value="BBD72775.1"/>
    <property type="molecule type" value="Genomic_DNA"/>
</dbReference>
<evidence type="ECO:0000256" key="2">
    <source>
        <dbReference type="ARBA" id="ARBA00022603"/>
    </source>
</evidence>
<evidence type="ECO:0000256" key="1">
    <source>
        <dbReference type="ARBA" id="ARBA00022490"/>
    </source>
</evidence>
<evidence type="ECO:0000313" key="8">
    <source>
        <dbReference type="EMBL" id="GGT99708.1"/>
    </source>
</evidence>
<dbReference type="GeneID" id="38666679"/>
<keyword evidence="4" id="KW-0949">S-adenosyl-L-methionine</keyword>
<dbReference type="AlphaFoldDB" id="A0A348B3M3"/>
<evidence type="ECO:0000256" key="4">
    <source>
        <dbReference type="ARBA" id="ARBA00022691"/>
    </source>
</evidence>
<reference evidence="8" key="1">
    <citation type="journal article" date="2014" name="Int. J. Syst. Evol. Microbiol.">
        <title>Complete genome sequence of Corynebacterium casei LMG S-19264T (=DSM 44701T), isolated from a smear-ripened cheese.</title>
        <authorList>
            <consortium name="US DOE Joint Genome Institute (JGI-PGF)"/>
            <person name="Walter F."/>
            <person name="Albersmeier A."/>
            <person name="Kalinowski J."/>
            <person name="Ruckert C."/>
        </authorList>
    </citation>
    <scope>NUCLEOTIDE SEQUENCE</scope>
    <source>
        <strain evidence="8">JCM 31740</strain>
    </source>
</reference>
<evidence type="ECO:0000256" key="3">
    <source>
        <dbReference type="ARBA" id="ARBA00022679"/>
    </source>
</evidence>
<name>A0A348B3M3_9CREN</name>
<evidence type="ECO:0000259" key="6">
    <source>
        <dbReference type="PROSITE" id="PS51684"/>
    </source>
</evidence>
<evidence type="ECO:0000256" key="5">
    <source>
        <dbReference type="ARBA" id="ARBA00022694"/>
    </source>
</evidence>
<sequence length="264" mass="30817">MGVTERAKEVGLWRRVEVLGDVGILSLPFRFQMESAKEFAQEVMMRMNLKSVWGRFRGVRSEYRLSEYVHLAGEERSEVTYRENGCTFKLDFTKVFFSQTLSFEHLRVGKEVRSGEVVVNMFAGFGPFSVIAAKIGRPKVVYSIDLNPYAYYYMHVNRSLNDTPEVVPIFGDAFERRRELRIADRIIAPLPERWRDVWKVVHKHARSGTQVHLYVQVEVKKRENPLAKAEELVPEGERYRVVRSLKPTLYHVAVDLEVTRRTYP</sequence>
<protein>
    <submittedName>
        <fullName evidence="7">Methyltransferase</fullName>
    </submittedName>
</protein>
<evidence type="ECO:0000313" key="7">
    <source>
        <dbReference type="EMBL" id="BBD72775.1"/>
    </source>
</evidence>
<dbReference type="Pfam" id="PF02475">
    <property type="entry name" value="TRM5-TYW2_MTfase"/>
    <property type="match status" value="1"/>
</dbReference>
<dbReference type="SUPFAM" id="SSF53335">
    <property type="entry name" value="S-adenosyl-L-methionine-dependent methyltransferases"/>
    <property type="match status" value="1"/>
</dbReference>
<dbReference type="InterPro" id="IPR029063">
    <property type="entry name" value="SAM-dependent_MTases_sf"/>
</dbReference>
<dbReference type="PANTHER" id="PTHR23245">
    <property type="entry name" value="TRNA METHYLTRANSFERASE"/>
    <property type="match status" value="1"/>
</dbReference>
<dbReference type="Proteomes" id="UP000276741">
    <property type="component" value="Chromosome"/>
</dbReference>
<dbReference type="Proteomes" id="UP000616143">
    <property type="component" value="Unassembled WGS sequence"/>
</dbReference>
<reference evidence="7" key="3">
    <citation type="journal article" date="2019" name="BMC Res. Notes">
        <title>Complete genome sequence of the Sulfodiicoccus acidiphilus strain HS-1T, the first crenarchaeon that lacks polB3, isolated from an acidic hot spring in Ohwaku-dani, Hakone, Japan.</title>
        <authorList>
            <person name="Sakai H.D."/>
            <person name="Kurosawa N."/>
        </authorList>
    </citation>
    <scope>NUCLEOTIDE SEQUENCE</scope>
    <source>
        <strain evidence="7">HS-1</strain>
    </source>
</reference>
<organism evidence="7 9">
    <name type="scientific">Sulfodiicoccus acidiphilus</name>
    <dbReference type="NCBI Taxonomy" id="1670455"/>
    <lineage>
        <taxon>Archaea</taxon>
        <taxon>Thermoproteota</taxon>
        <taxon>Thermoprotei</taxon>
        <taxon>Sulfolobales</taxon>
        <taxon>Sulfolobaceae</taxon>
        <taxon>Sulfodiicoccus</taxon>
    </lineage>
</organism>